<evidence type="ECO:0000256" key="3">
    <source>
        <dbReference type="ARBA" id="ARBA00022989"/>
    </source>
</evidence>
<protein>
    <recommendedName>
        <fullName evidence="7">Rhodopsin domain-containing protein</fullName>
    </recommendedName>
</protein>
<proteinExistence type="inferred from homology"/>
<evidence type="ECO:0000256" key="6">
    <source>
        <dbReference type="SAM" id="Phobius"/>
    </source>
</evidence>
<dbReference type="OrthoDB" id="5378633at2759"/>
<keyword evidence="9" id="KW-1185">Reference proteome</keyword>
<dbReference type="Pfam" id="PF20684">
    <property type="entry name" value="Fung_rhodopsin"/>
    <property type="match status" value="1"/>
</dbReference>
<evidence type="ECO:0000259" key="7">
    <source>
        <dbReference type="Pfam" id="PF20684"/>
    </source>
</evidence>
<evidence type="ECO:0000256" key="1">
    <source>
        <dbReference type="ARBA" id="ARBA00004141"/>
    </source>
</evidence>
<comment type="subcellular location">
    <subcellularLocation>
        <location evidence="1">Membrane</location>
        <topology evidence="1">Multi-pass membrane protein</topology>
    </subcellularLocation>
</comment>
<accession>A0A6A6ZNE9</accession>
<evidence type="ECO:0000313" key="8">
    <source>
        <dbReference type="EMBL" id="KAF2822313.1"/>
    </source>
</evidence>
<feature type="domain" description="Rhodopsin" evidence="7">
    <location>
        <begin position="23"/>
        <end position="269"/>
    </location>
</feature>
<keyword evidence="3 6" id="KW-1133">Transmembrane helix</keyword>
<feature type="transmembrane region" description="Helical" evidence="6">
    <location>
        <begin position="6"/>
        <end position="27"/>
    </location>
</feature>
<feature type="transmembrane region" description="Helical" evidence="6">
    <location>
        <begin position="105"/>
        <end position="124"/>
    </location>
</feature>
<feature type="transmembrane region" description="Helical" evidence="6">
    <location>
        <begin position="247"/>
        <end position="265"/>
    </location>
</feature>
<dbReference type="EMBL" id="MU006234">
    <property type="protein sequence ID" value="KAF2822313.1"/>
    <property type="molecule type" value="Genomic_DNA"/>
</dbReference>
<feature type="transmembrane region" description="Helical" evidence="6">
    <location>
        <begin position="213"/>
        <end position="235"/>
    </location>
</feature>
<evidence type="ECO:0000256" key="5">
    <source>
        <dbReference type="ARBA" id="ARBA00038359"/>
    </source>
</evidence>
<organism evidence="8 9">
    <name type="scientific">Ophiobolus disseminans</name>
    <dbReference type="NCBI Taxonomy" id="1469910"/>
    <lineage>
        <taxon>Eukaryota</taxon>
        <taxon>Fungi</taxon>
        <taxon>Dikarya</taxon>
        <taxon>Ascomycota</taxon>
        <taxon>Pezizomycotina</taxon>
        <taxon>Dothideomycetes</taxon>
        <taxon>Pleosporomycetidae</taxon>
        <taxon>Pleosporales</taxon>
        <taxon>Pleosporineae</taxon>
        <taxon>Phaeosphaeriaceae</taxon>
        <taxon>Ophiobolus</taxon>
    </lineage>
</organism>
<dbReference type="AlphaFoldDB" id="A0A6A6ZNE9"/>
<dbReference type="InterPro" id="IPR049326">
    <property type="entry name" value="Rhodopsin_dom_fungi"/>
</dbReference>
<dbReference type="PANTHER" id="PTHR33048:SF47">
    <property type="entry name" value="INTEGRAL MEMBRANE PROTEIN-RELATED"/>
    <property type="match status" value="1"/>
</dbReference>
<dbReference type="GO" id="GO:0016020">
    <property type="term" value="C:membrane"/>
    <property type="evidence" value="ECO:0007669"/>
    <property type="project" value="UniProtKB-SubCell"/>
</dbReference>
<gene>
    <name evidence="8" type="ORF">CC86DRAFT_300315</name>
</gene>
<sequence length="308" mass="34980">MTLTHKVTAEAILFVAATIVVGLRFHARRKMKVGLKADDWLSLAAWVLLTAHMACLFWGEYNYLQIRRVDADRAAAADQNLSAANMVKMKLPQILQLLKLMFVNIYLMTIIITLCRLSIIVLYHRIFGVYDGFRRALWVMAALSMGWVIAMIFLNTFRCKPIALAYNPRVKGKCLNLNTLFVWSESINCALDLALVLLPLWRISFLHLSIRDRVGLSLVFLTGGFVCITSVLRIVFTYNLDSVQSAFWLSLQLSFAVICSCLPTLRSYLPKHIPTPTTISSYIRSAVLKRSAQRSEESLEDEVKDLNR</sequence>
<reference evidence="8" key="1">
    <citation type="journal article" date="2020" name="Stud. Mycol.">
        <title>101 Dothideomycetes genomes: a test case for predicting lifestyles and emergence of pathogens.</title>
        <authorList>
            <person name="Haridas S."/>
            <person name="Albert R."/>
            <person name="Binder M."/>
            <person name="Bloem J."/>
            <person name="Labutti K."/>
            <person name="Salamov A."/>
            <person name="Andreopoulos B."/>
            <person name="Baker S."/>
            <person name="Barry K."/>
            <person name="Bills G."/>
            <person name="Bluhm B."/>
            <person name="Cannon C."/>
            <person name="Castanera R."/>
            <person name="Culley D."/>
            <person name="Daum C."/>
            <person name="Ezra D."/>
            <person name="Gonzalez J."/>
            <person name="Henrissat B."/>
            <person name="Kuo A."/>
            <person name="Liang C."/>
            <person name="Lipzen A."/>
            <person name="Lutzoni F."/>
            <person name="Magnuson J."/>
            <person name="Mondo S."/>
            <person name="Nolan M."/>
            <person name="Ohm R."/>
            <person name="Pangilinan J."/>
            <person name="Park H.-J."/>
            <person name="Ramirez L."/>
            <person name="Alfaro M."/>
            <person name="Sun H."/>
            <person name="Tritt A."/>
            <person name="Yoshinaga Y."/>
            <person name="Zwiers L.-H."/>
            <person name="Turgeon B."/>
            <person name="Goodwin S."/>
            <person name="Spatafora J."/>
            <person name="Crous P."/>
            <person name="Grigoriev I."/>
        </authorList>
    </citation>
    <scope>NUCLEOTIDE SEQUENCE</scope>
    <source>
        <strain evidence="8">CBS 113818</strain>
    </source>
</reference>
<dbReference type="Proteomes" id="UP000799424">
    <property type="component" value="Unassembled WGS sequence"/>
</dbReference>
<feature type="transmembrane region" description="Helical" evidence="6">
    <location>
        <begin position="39"/>
        <end position="59"/>
    </location>
</feature>
<keyword evidence="4 6" id="KW-0472">Membrane</keyword>
<evidence type="ECO:0000256" key="4">
    <source>
        <dbReference type="ARBA" id="ARBA00023136"/>
    </source>
</evidence>
<evidence type="ECO:0000256" key="2">
    <source>
        <dbReference type="ARBA" id="ARBA00022692"/>
    </source>
</evidence>
<comment type="similarity">
    <text evidence="5">Belongs to the SAT4 family.</text>
</comment>
<name>A0A6A6ZNE9_9PLEO</name>
<dbReference type="PANTHER" id="PTHR33048">
    <property type="entry name" value="PTH11-LIKE INTEGRAL MEMBRANE PROTEIN (AFU_ORTHOLOGUE AFUA_5G11245)"/>
    <property type="match status" value="1"/>
</dbReference>
<feature type="transmembrane region" description="Helical" evidence="6">
    <location>
        <begin position="136"/>
        <end position="157"/>
    </location>
</feature>
<keyword evidence="2 6" id="KW-0812">Transmembrane</keyword>
<evidence type="ECO:0000313" key="9">
    <source>
        <dbReference type="Proteomes" id="UP000799424"/>
    </source>
</evidence>
<dbReference type="InterPro" id="IPR052337">
    <property type="entry name" value="SAT4-like"/>
</dbReference>